<dbReference type="SUPFAM" id="SSF143456">
    <property type="entry name" value="VC0467-like"/>
    <property type="match status" value="1"/>
</dbReference>
<dbReference type="Proteomes" id="UP000288361">
    <property type="component" value="Unassembled WGS sequence"/>
</dbReference>
<reference evidence="3 4" key="1">
    <citation type="journal article" date="2011" name="Front. Microbiol.">
        <title>Genomic signatures of strain selection and enhancement in Bacillus atrophaeus var. globigii, a historical biowarfare simulant.</title>
        <authorList>
            <person name="Gibbons H.S."/>
            <person name="Broomall S.M."/>
            <person name="McNew L.A."/>
            <person name="Daligault H."/>
            <person name="Chapman C."/>
            <person name="Bruce D."/>
            <person name="Karavis M."/>
            <person name="Krepps M."/>
            <person name="McGregor P.A."/>
            <person name="Hong C."/>
            <person name="Park K.H."/>
            <person name="Akmal A."/>
            <person name="Feldman A."/>
            <person name="Lin J.S."/>
            <person name="Chang W.E."/>
            <person name="Higgs B.W."/>
            <person name="Demirev P."/>
            <person name="Lindquist J."/>
            <person name="Liem A."/>
            <person name="Fochler E."/>
            <person name="Read T.D."/>
            <person name="Tapia R."/>
            <person name="Johnson S."/>
            <person name="Bishop-Lilly K.A."/>
            <person name="Detter C."/>
            <person name="Han C."/>
            <person name="Sozhamannan S."/>
            <person name="Rosenzweig C.N."/>
            <person name="Skowronski E.W."/>
        </authorList>
    </citation>
    <scope>NUCLEOTIDE SEQUENCE [LARGE SCALE GENOMIC DNA]</scope>
    <source>
        <strain evidence="3 4">TPS4-2</strain>
    </source>
</reference>
<dbReference type="NCBIfam" id="NF001266">
    <property type="entry name" value="PRK00228.1-1"/>
    <property type="match status" value="1"/>
</dbReference>
<dbReference type="Pfam" id="PF02622">
    <property type="entry name" value="DUF179"/>
    <property type="match status" value="1"/>
</dbReference>
<evidence type="ECO:0000256" key="1">
    <source>
        <dbReference type="ARBA" id="ARBA00009600"/>
    </source>
</evidence>
<dbReference type="InterPro" id="IPR003774">
    <property type="entry name" value="AlgH-like"/>
</dbReference>
<dbReference type="PANTHER" id="PTHR30327">
    <property type="entry name" value="UNCHARACTERIZED PROTEIN YQGE"/>
    <property type="match status" value="1"/>
</dbReference>
<accession>A0A432YR94</accession>
<dbReference type="EMBL" id="PIQA01000006">
    <property type="protein sequence ID" value="RUO64167.1"/>
    <property type="molecule type" value="Genomic_DNA"/>
</dbReference>
<dbReference type="GO" id="GO:0005829">
    <property type="term" value="C:cytosol"/>
    <property type="evidence" value="ECO:0007669"/>
    <property type="project" value="TreeGrafter"/>
</dbReference>
<dbReference type="AlphaFoldDB" id="A0A432YR94"/>
<organism evidence="3 4">
    <name type="scientific">Idiomarina piscisalsi</name>
    <dbReference type="NCBI Taxonomy" id="1096243"/>
    <lineage>
        <taxon>Bacteria</taxon>
        <taxon>Pseudomonadati</taxon>
        <taxon>Pseudomonadota</taxon>
        <taxon>Gammaproteobacteria</taxon>
        <taxon>Alteromonadales</taxon>
        <taxon>Idiomarinaceae</taxon>
        <taxon>Idiomarina</taxon>
    </lineage>
</organism>
<gene>
    <name evidence="3" type="ORF">CWI73_08360</name>
</gene>
<protein>
    <recommendedName>
        <fullName evidence="2">UPF0301 protein CWI73_08360</fullName>
    </recommendedName>
</protein>
<dbReference type="HAMAP" id="MF_00758">
    <property type="entry name" value="UPF0301"/>
    <property type="match status" value="1"/>
</dbReference>
<evidence type="ECO:0000256" key="2">
    <source>
        <dbReference type="HAMAP-Rule" id="MF_00758"/>
    </source>
</evidence>
<evidence type="ECO:0000313" key="4">
    <source>
        <dbReference type="Proteomes" id="UP000288361"/>
    </source>
</evidence>
<proteinExistence type="inferred from homology"/>
<comment type="similarity">
    <text evidence="1 2">Belongs to the UPF0301 (AlgH) family.</text>
</comment>
<name>A0A432YR94_9GAMM</name>
<evidence type="ECO:0000313" key="3">
    <source>
        <dbReference type="EMBL" id="RUO64167.1"/>
    </source>
</evidence>
<dbReference type="PANTHER" id="PTHR30327:SF1">
    <property type="entry name" value="UPF0301 PROTEIN YQGE"/>
    <property type="match status" value="1"/>
</dbReference>
<comment type="caution">
    <text evidence="3">The sequence shown here is derived from an EMBL/GenBank/DDBJ whole genome shotgun (WGS) entry which is preliminary data.</text>
</comment>
<dbReference type="RefSeq" id="WP_126752356.1">
    <property type="nucleotide sequence ID" value="NZ_JBHUMT010000015.1"/>
</dbReference>
<sequence>MNSLQNHFLIATPMLNDPAFKRTVTYICEHNEEGAMGLVINQPAELSVTSLLDKLEIVYPDNNEYLQGQVYQGGPIGRERGFVIHPPQDNWRASLKMSDDIMVTTSRDILEALGSSAAPQHFLLTLGYAGWEAGQLEEEMEENSWLAIPADPELLFNTPVSERWQKATEKLGFDVWKLAPDVGHA</sequence>
<dbReference type="Gene3D" id="3.40.1740.10">
    <property type="entry name" value="VC0467-like"/>
    <property type="match status" value="1"/>
</dbReference>